<sequence length="177" mass="19587">MPSYYWYSFQSQPLHVVFNETIFPYKPEIPSDSLSNCSSTVVGIFRKWVDTSLESSKPISEPISLSRSIEPSVTESSVIPFLHNKSIVQPPEPNFQPSKSTARTGVQVDKVSHSQVSAEHSLSCHSVGDEQRVSSGVQPNETELLSDDVNKQSTIFQHAAGTPTLEELLRVLLLCIV</sequence>
<reference evidence="1" key="1">
    <citation type="journal article" date="2023" name="Plant J.">
        <title>The genome of the king protea, Protea cynaroides.</title>
        <authorList>
            <person name="Chang J."/>
            <person name="Duong T.A."/>
            <person name="Schoeman C."/>
            <person name="Ma X."/>
            <person name="Roodt D."/>
            <person name="Barker N."/>
            <person name="Li Z."/>
            <person name="Van de Peer Y."/>
            <person name="Mizrachi E."/>
        </authorList>
    </citation>
    <scope>NUCLEOTIDE SEQUENCE</scope>
    <source>
        <tissue evidence="1">Young leaves</tissue>
    </source>
</reference>
<protein>
    <submittedName>
        <fullName evidence="1">Uncharacterized protein</fullName>
    </submittedName>
</protein>
<proteinExistence type="predicted"/>
<comment type="caution">
    <text evidence="1">The sequence shown here is derived from an EMBL/GenBank/DDBJ whole genome shotgun (WGS) entry which is preliminary data.</text>
</comment>
<evidence type="ECO:0000313" key="2">
    <source>
        <dbReference type="Proteomes" id="UP001141806"/>
    </source>
</evidence>
<gene>
    <name evidence="1" type="ORF">NE237_014984</name>
</gene>
<name>A0A9Q0KCZ6_9MAGN</name>
<evidence type="ECO:0000313" key="1">
    <source>
        <dbReference type="EMBL" id="KAJ4968283.1"/>
    </source>
</evidence>
<accession>A0A9Q0KCZ6</accession>
<keyword evidence="2" id="KW-1185">Reference proteome</keyword>
<organism evidence="1 2">
    <name type="scientific">Protea cynaroides</name>
    <dbReference type="NCBI Taxonomy" id="273540"/>
    <lineage>
        <taxon>Eukaryota</taxon>
        <taxon>Viridiplantae</taxon>
        <taxon>Streptophyta</taxon>
        <taxon>Embryophyta</taxon>
        <taxon>Tracheophyta</taxon>
        <taxon>Spermatophyta</taxon>
        <taxon>Magnoliopsida</taxon>
        <taxon>Proteales</taxon>
        <taxon>Proteaceae</taxon>
        <taxon>Protea</taxon>
    </lineage>
</organism>
<dbReference type="AlphaFoldDB" id="A0A9Q0KCZ6"/>
<dbReference type="EMBL" id="JAMYWD010000006">
    <property type="protein sequence ID" value="KAJ4968283.1"/>
    <property type="molecule type" value="Genomic_DNA"/>
</dbReference>
<dbReference type="Proteomes" id="UP001141806">
    <property type="component" value="Unassembled WGS sequence"/>
</dbReference>